<dbReference type="InterPro" id="IPR000119">
    <property type="entry name" value="Hist_DNA-bd"/>
</dbReference>
<dbReference type="CDD" id="cd00591">
    <property type="entry name" value="HU_IHF"/>
    <property type="match status" value="1"/>
</dbReference>
<evidence type="ECO:0000313" key="6">
    <source>
        <dbReference type="Proteomes" id="UP000036902"/>
    </source>
</evidence>
<reference evidence="6" key="1">
    <citation type="submission" date="2016-03" db="EMBL/GenBank/DDBJ databases">
        <authorList>
            <person name="Ma C."/>
            <person name="Zhou S."/>
            <person name="Yang G."/>
        </authorList>
    </citation>
    <scope>NUCLEOTIDE SEQUENCE [LARGE SCALE GENOMIC DNA]</scope>
    <source>
        <strain evidence="6">SgZ-1</strain>
    </source>
</reference>
<dbReference type="PRINTS" id="PR01727">
    <property type="entry name" value="DNABINDINGHU"/>
</dbReference>
<dbReference type="EMBL" id="CP014646">
    <property type="protein sequence ID" value="AMO36700.1"/>
    <property type="molecule type" value="Genomic_DNA"/>
</dbReference>
<dbReference type="STRING" id="1134435.AC731_006955"/>
<evidence type="ECO:0008006" key="7">
    <source>
        <dbReference type="Google" id="ProtNLM"/>
    </source>
</evidence>
<keyword evidence="3" id="KW-0238">DNA-binding</keyword>
<comment type="similarity">
    <text evidence="1 4">Belongs to the bacterial histone-like protein family.</text>
</comment>
<organism evidence="5 6">
    <name type="scientific">Thauera humireducens</name>
    <dbReference type="NCBI Taxonomy" id="1134435"/>
    <lineage>
        <taxon>Bacteria</taxon>
        <taxon>Pseudomonadati</taxon>
        <taxon>Pseudomonadota</taxon>
        <taxon>Betaproteobacteria</taxon>
        <taxon>Rhodocyclales</taxon>
        <taxon>Zoogloeaceae</taxon>
        <taxon>Thauera</taxon>
    </lineage>
</organism>
<gene>
    <name evidence="5" type="ORF">AC731_006955</name>
</gene>
<dbReference type="InterPro" id="IPR010992">
    <property type="entry name" value="IHF-like_DNA-bd_dom_sf"/>
</dbReference>
<accession>A0A127K411</accession>
<dbReference type="PANTHER" id="PTHR33175">
    <property type="entry name" value="DNA-BINDING PROTEIN HU"/>
    <property type="match status" value="1"/>
</dbReference>
<proteinExistence type="inferred from homology"/>
<dbReference type="GO" id="GO:0030527">
    <property type="term" value="F:structural constituent of chromatin"/>
    <property type="evidence" value="ECO:0007669"/>
    <property type="project" value="InterPro"/>
</dbReference>
<evidence type="ECO:0000313" key="5">
    <source>
        <dbReference type="EMBL" id="AMO36700.1"/>
    </source>
</evidence>
<protein>
    <recommendedName>
        <fullName evidence="7">DNA-binding protein HU</fullName>
    </recommendedName>
</protein>
<sequence length="91" mass="9534">MTQTELIANISGSTGLTKRVVEEVIKALGDHAHAAVYTGEEITIPGIGKISVTQRAARTGRNPQTGAEIQIPAKRAPHFTAAKALKDACNA</sequence>
<dbReference type="RefSeq" id="WP_048702968.1">
    <property type="nucleotide sequence ID" value="NZ_CP014646.1"/>
</dbReference>
<dbReference type="Pfam" id="PF00216">
    <property type="entry name" value="Bac_DNA_binding"/>
    <property type="match status" value="1"/>
</dbReference>
<dbReference type="SMART" id="SM00411">
    <property type="entry name" value="BHL"/>
    <property type="match status" value="1"/>
</dbReference>
<dbReference type="Gene3D" id="4.10.520.10">
    <property type="entry name" value="IHF-like DNA-binding proteins"/>
    <property type="match status" value="1"/>
</dbReference>
<keyword evidence="6" id="KW-1185">Reference proteome</keyword>
<dbReference type="PANTHER" id="PTHR33175:SF3">
    <property type="entry name" value="DNA-BINDING PROTEIN HU-BETA"/>
    <property type="match status" value="1"/>
</dbReference>
<dbReference type="KEGG" id="thu:AC731_006955"/>
<evidence type="ECO:0000256" key="3">
    <source>
        <dbReference type="ARBA" id="ARBA00023125"/>
    </source>
</evidence>
<dbReference type="SUPFAM" id="SSF47729">
    <property type="entry name" value="IHF-like DNA-binding proteins"/>
    <property type="match status" value="1"/>
</dbReference>
<dbReference type="AlphaFoldDB" id="A0A127K411"/>
<dbReference type="GO" id="GO:0030261">
    <property type="term" value="P:chromosome condensation"/>
    <property type="evidence" value="ECO:0007669"/>
    <property type="project" value="UniProtKB-KW"/>
</dbReference>
<evidence type="ECO:0000256" key="1">
    <source>
        <dbReference type="ARBA" id="ARBA00010529"/>
    </source>
</evidence>
<evidence type="ECO:0000256" key="4">
    <source>
        <dbReference type="RuleBase" id="RU003939"/>
    </source>
</evidence>
<dbReference type="GO" id="GO:0003677">
    <property type="term" value="F:DNA binding"/>
    <property type="evidence" value="ECO:0007669"/>
    <property type="project" value="UniProtKB-KW"/>
</dbReference>
<keyword evidence="2" id="KW-0226">DNA condensation</keyword>
<evidence type="ECO:0000256" key="2">
    <source>
        <dbReference type="ARBA" id="ARBA00023067"/>
    </source>
</evidence>
<name>A0A127K411_9RHOO</name>
<dbReference type="Proteomes" id="UP000036902">
    <property type="component" value="Chromosome"/>
</dbReference>